<proteinExistence type="inferred from homology"/>
<feature type="signal peptide" evidence="8">
    <location>
        <begin position="1"/>
        <end position="20"/>
    </location>
</feature>
<dbReference type="EMBL" id="JAULBC010000009">
    <property type="protein sequence ID" value="MEX6690527.1"/>
    <property type="molecule type" value="Genomic_DNA"/>
</dbReference>
<dbReference type="RefSeq" id="WP_369331941.1">
    <property type="nucleotide sequence ID" value="NZ_JAULBC010000009.1"/>
</dbReference>
<dbReference type="InterPro" id="IPR008969">
    <property type="entry name" value="CarboxyPept-like_regulatory"/>
</dbReference>
<dbReference type="InterPro" id="IPR012910">
    <property type="entry name" value="Plug_dom"/>
</dbReference>
<dbReference type="Pfam" id="PF13715">
    <property type="entry name" value="CarbopepD_reg_2"/>
    <property type="match status" value="1"/>
</dbReference>
<evidence type="ECO:0000256" key="3">
    <source>
        <dbReference type="ARBA" id="ARBA00022452"/>
    </source>
</evidence>
<evidence type="ECO:0000313" key="11">
    <source>
        <dbReference type="Proteomes" id="UP001560573"/>
    </source>
</evidence>
<sequence length="1166" mass="130818">MRITAIKTFFILAILNTALAREGKGQSVLDQKITVNFKGEKLPDALKILEKSADISFSYSGDVLDKEKKVWYSAENKELREVFTALFKPLKIDFEVVDSYIVLTKNQTKTSAERLSNLQLQAVYKEERTIKGIVTDETNKPLSGVSVTLKNKPGGVFTDEAGKFEISADNGDVLLFSSVGYISYSESIVAQRSNLTIALKSSSAELGEVVVVGYGTQKKTNVTGAISTVTMSKLTDVPVSNLSNALAGRAPGVNVTNTSGLAGATSAIRIRGSFGDPLYVIDGILRDKTAFDALDPNEIDQMSILKDAATASIYGSRAGNGVIMVTTKSGTIGKPVFNFQASYTTGKPTQELLSNKTTATDELIYQNRVAEFNSATLPNGQAEFDYFKNRNYNVNDWIWRNPQTQKYMLSVNGGSDKITYYSMLSYTNDKGSYINLDYGKYNLRTNVTAKISDDIKLNLNVSAAQQNPDRFYWPFTGDDDYNVGDFYRVTFNWPKLYPFYLNADGSPANEITRYPVQTPMGSWQAWNVIDQVEGQRYIKTRRRQLNTIATLDIKLHKLIPGLAAKVMANYEANDYMRKWFLTYQTNYVFISADPDGNRFIPGPPDPNKTNIFTFSQNSPFMQYNMQNGWNYQIDGYLTYNRNFRKHSVDGLLVYEQAETGLTSATAKAQQPIAPIDQMFAYSNDATNRYGTGYEQNGARQSWIGRFNYSFDKRYIAEFSFRYDGNTLFPPKKRWGFFPSASVGWRISQESFFKNSVSWVDELKLRASYGTTGNDLDVNNNKIAPFSYRYTYQNTGSYIWGNNLYTGIGPGATPNPNLTWATITNANIGLDFATLQNRLSGKVDVFVNKMTNILGARTVTLPDNYGQTLAPENYAARSFRGGEFSAEWRDMIPGSKINYSVYGNIGYAIDRWDVLDQSPDYQPGGAQAFRNAVGQPANRIFGYKAKGIIRTQDQLDELLHSDFKQFGRTPYLGALLFEDVRGDAYKPGADGKVDANDVQLLSKNGSPRINFGMGFNVSWKGFSFDAHFQGVSAYDRMISNLDGPGMRQWGGNFRTYYPIWAGDVWTPENPNGKYPRVVGQNWAEAGGDGSSFWIRNGGYLRLRNLNIAYNLPAKWLSRIKVLQTQFFINGTNLLTFSKMKEFQDPEQDNYDSYPIMKTFTIGANIRF</sequence>
<evidence type="ECO:0000313" key="10">
    <source>
        <dbReference type="EMBL" id="MEX6690527.1"/>
    </source>
</evidence>
<keyword evidence="6 7" id="KW-0998">Cell outer membrane</keyword>
<dbReference type="Gene3D" id="2.60.40.1120">
    <property type="entry name" value="Carboxypeptidase-like, regulatory domain"/>
    <property type="match status" value="1"/>
</dbReference>
<comment type="subcellular location">
    <subcellularLocation>
        <location evidence="1 7">Cell outer membrane</location>
        <topology evidence="1 7">Multi-pass membrane protein</topology>
    </subcellularLocation>
</comment>
<dbReference type="InterPro" id="IPR023997">
    <property type="entry name" value="TonB-dep_OMP_SusC/RagA_CS"/>
</dbReference>
<organism evidence="10 11">
    <name type="scientific">Danxiaibacter flavus</name>
    <dbReference type="NCBI Taxonomy" id="3049108"/>
    <lineage>
        <taxon>Bacteria</taxon>
        <taxon>Pseudomonadati</taxon>
        <taxon>Bacteroidota</taxon>
        <taxon>Chitinophagia</taxon>
        <taxon>Chitinophagales</taxon>
        <taxon>Chitinophagaceae</taxon>
        <taxon>Danxiaibacter</taxon>
    </lineage>
</organism>
<keyword evidence="8" id="KW-0732">Signal</keyword>
<keyword evidence="5 7" id="KW-0472">Membrane</keyword>
<keyword evidence="11" id="KW-1185">Reference proteome</keyword>
<name>A0ABV3ZKW4_9BACT</name>
<keyword evidence="2 7" id="KW-0813">Transport</keyword>
<dbReference type="Gene3D" id="2.40.170.20">
    <property type="entry name" value="TonB-dependent receptor, beta-barrel domain"/>
    <property type="match status" value="1"/>
</dbReference>
<evidence type="ECO:0000256" key="4">
    <source>
        <dbReference type="ARBA" id="ARBA00022692"/>
    </source>
</evidence>
<dbReference type="NCBIfam" id="TIGR04057">
    <property type="entry name" value="SusC_RagA_signa"/>
    <property type="match status" value="1"/>
</dbReference>
<keyword evidence="10" id="KW-0675">Receptor</keyword>
<reference evidence="10 11" key="1">
    <citation type="submission" date="2023-07" db="EMBL/GenBank/DDBJ databases">
        <authorList>
            <person name="Lian W.-H."/>
        </authorList>
    </citation>
    <scope>NUCLEOTIDE SEQUENCE [LARGE SCALE GENOMIC DNA]</scope>
    <source>
        <strain evidence="10 11">SYSU DXS3180</strain>
    </source>
</reference>
<comment type="caution">
    <text evidence="10">The sequence shown here is derived from an EMBL/GenBank/DDBJ whole genome shotgun (WGS) entry which is preliminary data.</text>
</comment>
<dbReference type="Gene3D" id="2.170.130.10">
    <property type="entry name" value="TonB-dependent receptor, plug domain"/>
    <property type="match status" value="1"/>
</dbReference>
<dbReference type="Pfam" id="PF07715">
    <property type="entry name" value="Plug"/>
    <property type="match status" value="1"/>
</dbReference>
<keyword evidence="4 7" id="KW-0812">Transmembrane</keyword>
<dbReference type="InterPro" id="IPR037066">
    <property type="entry name" value="Plug_dom_sf"/>
</dbReference>
<protein>
    <submittedName>
        <fullName evidence="10">TonB-dependent receptor</fullName>
    </submittedName>
</protein>
<evidence type="ECO:0000256" key="5">
    <source>
        <dbReference type="ARBA" id="ARBA00023136"/>
    </source>
</evidence>
<dbReference type="Proteomes" id="UP001560573">
    <property type="component" value="Unassembled WGS sequence"/>
</dbReference>
<feature type="chain" id="PRO_5045847408" evidence="8">
    <location>
        <begin position="21"/>
        <end position="1166"/>
    </location>
</feature>
<accession>A0ABV3ZKW4</accession>
<feature type="domain" description="TonB-dependent receptor plug" evidence="9">
    <location>
        <begin position="219"/>
        <end position="322"/>
    </location>
</feature>
<dbReference type="InterPro" id="IPR039426">
    <property type="entry name" value="TonB-dep_rcpt-like"/>
</dbReference>
<evidence type="ECO:0000256" key="6">
    <source>
        <dbReference type="ARBA" id="ARBA00023237"/>
    </source>
</evidence>
<dbReference type="SUPFAM" id="SSF56935">
    <property type="entry name" value="Porins"/>
    <property type="match status" value="1"/>
</dbReference>
<keyword evidence="3 7" id="KW-1134">Transmembrane beta strand</keyword>
<evidence type="ECO:0000259" key="9">
    <source>
        <dbReference type="Pfam" id="PF07715"/>
    </source>
</evidence>
<gene>
    <name evidence="10" type="ORF">QTN47_23645</name>
</gene>
<dbReference type="SUPFAM" id="SSF49464">
    <property type="entry name" value="Carboxypeptidase regulatory domain-like"/>
    <property type="match status" value="1"/>
</dbReference>
<dbReference type="InterPro" id="IPR036942">
    <property type="entry name" value="Beta-barrel_TonB_sf"/>
</dbReference>
<dbReference type="PROSITE" id="PS52016">
    <property type="entry name" value="TONB_DEPENDENT_REC_3"/>
    <property type="match status" value="1"/>
</dbReference>
<evidence type="ECO:0000256" key="7">
    <source>
        <dbReference type="PROSITE-ProRule" id="PRU01360"/>
    </source>
</evidence>
<evidence type="ECO:0000256" key="2">
    <source>
        <dbReference type="ARBA" id="ARBA00022448"/>
    </source>
</evidence>
<comment type="similarity">
    <text evidence="7">Belongs to the TonB-dependent receptor family.</text>
</comment>
<dbReference type="InterPro" id="IPR023996">
    <property type="entry name" value="TonB-dep_OMP_SusC/RagA"/>
</dbReference>
<evidence type="ECO:0000256" key="1">
    <source>
        <dbReference type="ARBA" id="ARBA00004571"/>
    </source>
</evidence>
<evidence type="ECO:0000256" key="8">
    <source>
        <dbReference type="SAM" id="SignalP"/>
    </source>
</evidence>
<dbReference type="NCBIfam" id="TIGR04056">
    <property type="entry name" value="OMP_RagA_SusC"/>
    <property type="match status" value="1"/>
</dbReference>